<name>D7E1C2_NOSA0</name>
<accession>D7E1C2</accession>
<sequence>MRQKILAKDLSQTELLQSIERKGIAEESMGQKGQKVEI</sequence>
<reference evidence="1 2" key="1">
    <citation type="journal article" date="2010" name="PLoS ONE">
        <title>Genome erosion in a nitrogen-fixing vertically transmitted endosymbiotic multicellular cyanobacterium.</title>
        <authorList>
            <person name="Ran L."/>
            <person name="Larsson J."/>
            <person name="Vigil-Stenman T."/>
            <person name="Nylander J.A."/>
            <person name="Ininbergs K."/>
            <person name="Zheng W.W."/>
            <person name="Lapidus A."/>
            <person name="Lowry S."/>
            <person name="Haselkorn R."/>
            <person name="Bergman B."/>
        </authorList>
    </citation>
    <scope>NUCLEOTIDE SEQUENCE [LARGE SCALE GENOMIC DNA]</scope>
    <source>
        <strain evidence="1 2">0708</strain>
    </source>
</reference>
<protein>
    <submittedName>
        <fullName evidence="1">Uncharacterized protein</fullName>
    </submittedName>
</protein>
<keyword evidence="2" id="KW-1185">Reference proteome</keyword>
<organism evidence="1 2">
    <name type="scientific">Nostoc azollae (strain 0708)</name>
    <name type="common">Anabaena azollae (strain 0708)</name>
    <dbReference type="NCBI Taxonomy" id="551115"/>
    <lineage>
        <taxon>Bacteria</taxon>
        <taxon>Bacillati</taxon>
        <taxon>Cyanobacteriota</taxon>
        <taxon>Cyanophyceae</taxon>
        <taxon>Nostocales</taxon>
        <taxon>Nostocaceae</taxon>
        <taxon>Trichormus</taxon>
    </lineage>
</organism>
<dbReference type="EMBL" id="CP002059">
    <property type="protein sequence ID" value="ADI64799.1"/>
    <property type="molecule type" value="Genomic_DNA"/>
</dbReference>
<evidence type="ECO:0000313" key="2">
    <source>
        <dbReference type="Proteomes" id="UP000001511"/>
    </source>
</evidence>
<gene>
    <name evidence="1" type="ordered locus">Aazo_3010</name>
</gene>
<evidence type="ECO:0000313" key="1">
    <source>
        <dbReference type="EMBL" id="ADI64799.1"/>
    </source>
</evidence>
<dbReference type="HOGENOM" id="CLU_215904_0_0_3"/>
<dbReference type="Proteomes" id="UP000001511">
    <property type="component" value="Chromosome"/>
</dbReference>
<dbReference type="AlphaFoldDB" id="D7E1C2"/>
<proteinExistence type="predicted"/>
<dbReference type="KEGG" id="naz:Aazo_3010"/>